<proteinExistence type="predicted"/>
<sequence>MSTLTDQWGLTLDDYTADYIATQSNNSMNTVAVTLLAYDTLHLLPKEIRYIYCGSWSRMRILYITIRLSVWFYLIMMLYTQGNNFLSESWYAILINANISLYKSLGTVIIPIVIKVLLVIRLRAAWEYNRTVTVVLYIFSAAEALIYAVNATFTIIRAASTVLETVLTIVGFAVSYRETKALASTFGKRISHMKTFTPVLFVFYRDGMFLFLPILIHSAIQILTIFHLLPSTPAAARFSSITWNVWIAVAYSMAGARLILNVREAGCKVEESLITGPGHSIQFLHVTDCNDEESLSNAEDTSNTVYVMPGFGKIDGRV</sequence>
<dbReference type="Proteomes" id="UP001213000">
    <property type="component" value="Unassembled WGS sequence"/>
</dbReference>
<feature type="transmembrane region" description="Helical" evidence="1">
    <location>
        <begin position="155"/>
        <end position="176"/>
    </location>
</feature>
<feature type="domain" description="DUF6533" evidence="2">
    <location>
        <begin position="30"/>
        <end position="68"/>
    </location>
</feature>
<keyword evidence="1" id="KW-1133">Transmembrane helix</keyword>
<evidence type="ECO:0000256" key="1">
    <source>
        <dbReference type="SAM" id="Phobius"/>
    </source>
</evidence>
<keyword evidence="1" id="KW-0812">Transmembrane</keyword>
<dbReference type="AlphaFoldDB" id="A0AAD5VPS8"/>
<feature type="transmembrane region" description="Helical" evidence="1">
    <location>
        <begin position="241"/>
        <end position="260"/>
    </location>
</feature>
<evidence type="ECO:0000313" key="3">
    <source>
        <dbReference type="EMBL" id="KAJ3566191.1"/>
    </source>
</evidence>
<feature type="transmembrane region" description="Helical" evidence="1">
    <location>
        <begin position="196"/>
        <end position="229"/>
    </location>
</feature>
<keyword evidence="1" id="KW-0472">Membrane</keyword>
<comment type="caution">
    <text evidence="3">The sequence shown here is derived from an EMBL/GenBank/DDBJ whole genome shotgun (WGS) entry which is preliminary data.</text>
</comment>
<protein>
    <recommendedName>
        <fullName evidence="2">DUF6533 domain-containing protein</fullName>
    </recommendedName>
</protein>
<dbReference type="Pfam" id="PF20151">
    <property type="entry name" value="DUF6533"/>
    <property type="match status" value="1"/>
</dbReference>
<evidence type="ECO:0000259" key="2">
    <source>
        <dbReference type="Pfam" id="PF20151"/>
    </source>
</evidence>
<reference evidence="3" key="1">
    <citation type="submission" date="2022-07" db="EMBL/GenBank/DDBJ databases">
        <title>Genome Sequence of Leucocoprinus birnbaumii.</title>
        <authorList>
            <person name="Buettner E."/>
        </authorList>
    </citation>
    <scope>NUCLEOTIDE SEQUENCE</scope>
    <source>
        <strain evidence="3">VT141</strain>
    </source>
</reference>
<evidence type="ECO:0000313" key="4">
    <source>
        <dbReference type="Proteomes" id="UP001213000"/>
    </source>
</evidence>
<gene>
    <name evidence="3" type="ORF">NP233_g7154</name>
</gene>
<feature type="transmembrane region" description="Helical" evidence="1">
    <location>
        <begin position="61"/>
        <end position="79"/>
    </location>
</feature>
<name>A0AAD5VPS8_9AGAR</name>
<feature type="transmembrane region" description="Helical" evidence="1">
    <location>
        <begin position="132"/>
        <end position="149"/>
    </location>
</feature>
<dbReference type="InterPro" id="IPR045340">
    <property type="entry name" value="DUF6533"/>
</dbReference>
<accession>A0AAD5VPS8</accession>
<feature type="transmembrane region" description="Helical" evidence="1">
    <location>
        <begin position="99"/>
        <end position="120"/>
    </location>
</feature>
<keyword evidence="4" id="KW-1185">Reference proteome</keyword>
<organism evidence="3 4">
    <name type="scientific">Leucocoprinus birnbaumii</name>
    <dbReference type="NCBI Taxonomy" id="56174"/>
    <lineage>
        <taxon>Eukaryota</taxon>
        <taxon>Fungi</taxon>
        <taxon>Dikarya</taxon>
        <taxon>Basidiomycota</taxon>
        <taxon>Agaricomycotina</taxon>
        <taxon>Agaricomycetes</taxon>
        <taxon>Agaricomycetidae</taxon>
        <taxon>Agaricales</taxon>
        <taxon>Agaricineae</taxon>
        <taxon>Agaricaceae</taxon>
        <taxon>Leucocoprinus</taxon>
    </lineage>
</organism>
<dbReference type="EMBL" id="JANIEX010000506">
    <property type="protein sequence ID" value="KAJ3566191.1"/>
    <property type="molecule type" value="Genomic_DNA"/>
</dbReference>